<dbReference type="OrthoDB" id="10264062at2759"/>
<proteinExistence type="predicted"/>
<dbReference type="Proteomes" id="UP000501346">
    <property type="component" value="Chromosome SeIV-SeII"/>
</dbReference>
<protein>
    <submittedName>
        <fullName evidence="4">GTPase activating protein</fullName>
    </submittedName>
</protein>
<dbReference type="Pfam" id="PF00566">
    <property type="entry name" value="RabGAP-TBC"/>
    <property type="match status" value="1"/>
</dbReference>
<gene>
    <name evidence="4" type="primary">GYP7_2</name>
    <name evidence="4" type="ORF">GRS66_006479</name>
</gene>
<dbReference type="InterPro" id="IPR035969">
    <property type="entry name" value="Rab-GAP_TBC_sf"/>
</dbReference>
<keyword evidence="5" id="KW-1185">Reference proteome</keyword>
<dbReference type="PANTHER" id="PTHR22957">
    <property type="entry name" value="TBC1 DOMAIN FAMILY MEMBER GTPASE-ACTIVATING PROTEIN"/>
    <property type="match status" value="1"/>
</dbReference>
<evidence type="ECO:0000256" key="1">
    <source>
        <dbReference type="ARBA" id="ARBA00022468"/>
    </source>
</evidence>
<dbReference type="GO" id="GO:0005096">
    <property type="term" value="F:GTPase activator activity"/>
    <property type="evidence" value="ECO:0007669"/>
    <property type="project" value="UniProtKB-KW"/>
</dbReference>
<evidence type="ECO:0000259" key="3">
    <source>
        <dbReference type="PROSITE" id="PS50086"/>
    </source>
</evidence>
<feature type="region of interest" description="Disordered" evidence="2">
    <location>
        <begin position="534"/>
        <end position="560"/>
    </location>
</feature>
<dbReference type="AlphaFoldDB" id="A0A6C1E4R3"/>
<keyword evidence="1" id="KW-0343">GTPase activation</keyword>
<dbReference type="SUPFAM" id="SSF47923">
    <property type="entry name" value="Ypt/Rab-GAP domain of gyp1p"/>
    <property type="match status" value="2"/>
</dbReference>
<evidence type="ECO:0000313" key="5">
    <source>
        <dbReference type="Proteomes" id="UP000501346"/>
    </source>
</evidence>
<sequence>MGKGKGLHKERRILKRYFEEYPSTSRIGSNLVYSNYTVTFLRYRPHPSVEFHKSHPHVPLMSKLLFCKSKVFLHPTSDARDNIAGFLLLSVEPNQQSHQTVLQYIPESSFSSSEIAKLLTYESKLGVCPSSTPFVIENSISFSNLINTSSGQAFQISLSQIYCIQFRPPSPNGWYVGSLVIYPLVEQFTGFQPPVLFFHDQICPSTKDKLIKLRVSMNPFDDSNELYWGGVDLRNKINELTELKKSNLETEFWLVNPTLNDLRNFVSKDLLESYNNQNKNKADPSTAGVKLNEKLQEWKWNVMSKIADVTTKSSNFIDSWLTNNSTIQKSQIDNEYLQKLLNNEKVKQIEQDYDSARVYLANWSLGVKQEAERYQKQNKLFDSYRNNIFNDLNLTDELNDIEINNALQRQFPLTEAKWNSLWDENDGRLRVTVNEVKDFIFHGGLENNDLRGKVWGFLLEIYPWDSSQDERLQIDQSLAAEYDQLKLTWSKDFLQFDDEDEEEYWKDQIFRISKDVRRCDRNLSIFQYNTVDGLPPLSQESPENENNKDSVELAGEESDEADDEIKNPHLIHLENILTTYNAYNTNLGYVQGMTDLLSPIYVIMKDEWKTFWCFTHFMDVMERNFLRDQSGIHEQMLTLVELAQLMLPELSEHLNKCDSGNLFFCFRMLLVWFKREFDMQDIMHIWENFWTFFYSSQFQLFFMLAILQKNSQAILQHLNQFDQILKFFNELDGKLDWNDLMVRAELLFKKFEKMMQVMERDLQSSTSSSSSTSGVLPCQSERLNLLLSKKPIIKREGKRSKDSIK</sequence>
<reference evidence="4 5" key="1">
    <citation type="journal article" date="2019" name="BMC Genomics">
        <title>Chromosome level assembly and comparative genome analysis confirm lager-brewing yeasts originated from a single hybridization.</title>
        <authorList>
            <person name="Salazar A.N."/>
            <person name="Gorter de Vries A.R."/>
            <person name="van den Broek M."/>
            <person name="Brouwers N."/>
            <person name="de la Torre Cortes P."/>
            <person name="Kuijpers N.G.A."/>
            <person name="Daran J.G."/>
            <person name="Abeel T."/>
        </authorList>
    </citation>
    <scope>NUCLEOTIDE SEQUENCE [LARGE SCALE GENOMIC DNA]</scope>
    <source>
        <strain evidence="4 5">CBS 1483</strain>
    </source>
</reference>
<accession>A0A6C1E4R3</accession>
<dbReference type="SMART" id="SM00164">
    <property type="entry name" value="TBC"/>
    <property type="match status" value="1"/>
</dbReference>
<evidence type="ECO:0000313" key="4">
    <source>
        <dbReference type="EMBL" id="QID83989.1"/>
    </source>
</evidence>
<evidence type="ECO:0000256" key="2">
    <source>
        <dbReference type="SAM" id="MobiDB-lite"/>
    </source>
</evidence>
<dbReference type="Gene3D" id="1.10.472.80">
    <property type="entry name" value="Ypt/Rab-GAP domain of gyp1p, domain 3"/>
    <property type="match status" value="1"/>
</dbReference>
<dbReference type="EMBL" id="CP049001">
    <property type="protein sequence ID" value="QID83989.1"/>
    <property type="molecule type" value="Genomic_DNA"/>
</dbReference>
<name>A0A6C1E4R3_SACPS</name>
<dbReference type="PANTHER" id="PTHR22957:SF502">
    <property type="entry name" value="SMALL G PROTEIN SIGNALING MODULATOR 2-RELATED"/>
    <property type="match status" value="1"/>
</dbReference>
<dbReference type="PROSITE" id="PS50086">
    <property type="entry name" value="TBC_RABGAP"/>
    <property type="match status" value="1"/>
</dbReference>
<dbReference type="InterPro" id="IPR000195">
    <property type="entry name" value="Rab-GAP-TBC_dom"/>
</dbReference>
<feature type="domain" description="Rab-GAP TBC" evidence="3">
    <location>
        <begin position="445"/>
        <end position="693"/>
    </location>
</feature>
<dbReference type="Gene3D" id="1.10.8.270">
    <property type="entry name" value="putative rabgap domain of human tbc1 domain family member 14 like domains"/>
    <property type="match status" value="1"/>
</dbReference>
<organism evidence="4 5">
    <name type="scientific">Saccharomyces pastorianus</name>
    <name type="common">Lager yeast</name>
    <name type="synonym">Saccharomyces cerevisiae x Saccharomyces eubayanus</name>
    <dbReference type="NCBI Taxonomy" id="27292"/>
    <lineage>
        <taxon>Eukaryota</taxon>
        <taxon>Fungi</taxon>
        <taxon>Dikarya</taxon>
        <taxon>Ascomycota</taxon>
        <taxon>Saccharomycotina</taxon>
        <taxon>Saccharomycetes</taxon>
        <taxon>Saccharomycetales</taxon>
        <taxon>Saccharomycetaceae</taxon>
        <taxon>Saccharomyces</taxon>
    </lineage>
</organism>